<feature type="region of interest" description="Disordered" evidence="1">
    <location>
        <begin position="1"/>
        <end position="58"/>
    </location>
</feature>
<protein>
    <submittedName>
        <fullName evidence="2">Uncharacterized protein</fullName>
    </submittedName>
</protein>
<evidence type="ECO:0000313" key="2">
    <source>
        <dbReference type="EMBL" id="KAF4303260.1"/>
    </source>
</evidence>
<gene>
    <name evidence="2" type="ORF">GTA08_BOTSDO08966</name>
</gene>
<proteinExistence type="predicted"/>
<reference evidence="2" key="1">
    <citation type="submission" date="2020-04" db="EMBL/GenBank/DDBJ databases">
        <title>Genome Assembly and Annotation of Botryosphaeria dothidea sdau 11-99, a Latent Pathogen of Apple Fruit Ring Rot in China.</title>
        <authorList>
            <person name="Yu C."/>
            <person name="Diao Y."/>
            <person name="Lu Q."/>
            <person name="Zhao J."/>
            <person name="Cui S."/>
            <person name="Peng C."/>
            <person name="He B."/>
            <person name="Liu H."/>
        </authorList>
    </citation>
    <scope>NUCLEOTIDE SEQUENCE [LARGE SCALE GENOMIC DNA]</scope>
    <source>
        <strain evidence="2">Sdau11-99</strain>
    </source>
</reference>
<organism evidence="2 3">
    <name type="scientific">Botryosphaeria dothidea</name>
    <dbReference type="NCBI Taxonomy" id="55169"/>
    <lineage>
        <taxon>Eukaryota</taxon>
        <taxon>Fungi</taxon>
        <taxon>Dikarya</taxon>
        <taxon>Ascomycota</taxon>
        <taxon>Pezizomycotina</taxon>
        <taxon>Dothideomycetes</taxon>
        <taxon>Dothideomycetes incertae sedis</taxon>
        <taxon>Botryosphaeriales</taxon>
        <taxon>Botryosphaeriaceae</taxon>
        <taxon>Botryosphaeria</taxon>
    </lineage>
</organism>
<evidence type="ECO:0000313" key="3">
    <source>
        <dbReference type="Proteomes" id="UP000572817"/>
    </source>
</evidence>
<dbReference type="AlphaFoldDB" id="A0A8H4IKS8"/>
<evidence type="ECO:0000256" key="1">
    <source>
        <dbReference type="SAM" id="MobiDB-lite"/>
    </source>
</evidence>
<dbReference type="EMBL" id="WWBZ02000062">
    <property type="protein sequence ID" value="KAF4303260.1"/>
    <property type="molecule type" value="Genomic_DNA"/>
</dbReference>
<keyword evidence="3" id="KW-1185">Reference proteome</keyword>
<feature type="compositionally biased region" description="Pro residues" evidence="1">
    <location>
        <begin position="41"/>
        <end position="52"/>
    </location>
</feature>
<comment type="caution">
    <text evidence="2">The sequence shown here is derived from an EMBL/GenBank/DDBJ whole genome shotgun (WGS) entry which is preliminary data.</text>
</comment>
<accession>A0A8H4IKS8</accession>
<sequence>MAAHESRTASSTDDDDDERDLPAPKRKQPLARTGNSSPLPETSPPPPPPAPTPQRSSASPLLGLAREIRDLIFDAHLALLHTLAIPKPLRLFTTPLVHYSPRHVRNAAQLKAHVLSVRLVNHQFSAEYLDAQLRHCDRAASYLWVVRTIETFGSPKSLEVGAFFHPQLRDPFATRLVRLEMRFEIDLRSGVSDFSKTINEAVAPITSAIRTLQELTVTLCLRNHTRNRMVPWMAQHCGRTDYTFPGHYIQRFLASVPTTHPALRRVKNRVVTAHMAELELLQRSFEKRGQEGFVIVSDLNRLGHFWSFNEGSAARFLVQLGIDRPEPLGPDLDWPDQFARDTGSFPTVRDWESRRTFVEGVYERWYEGLRPRVVTLIEAERRGESVSWDLSSEG</sequence>
<name>A0A8H4IKS8_9PEZI</name>
<dbReference type="Proteomes" id="UP000572817">
    <property type="component" value="Unassembled WGS sequence"/>
</dbReference>